<comment type="caution">
    <text evidence="3">The sequence shown here is derived from an EMBL/GenBank/DDBJ whole genome shotgun (WGS) entry which is preliminary data.</text>
</comment>
<accession>A0A9W6GV45</accession>
<protein>
    <submittedName>
        <fullName evidence="3">Uncharacterized protein</fullName>
    </submittedName>
</protein>
<evidence type="ECO:0000256" key="1">
    <source>
        <dbReference type="SAM" id="MobiDB-lite"/>
    </source>
</evidence>
<dbReference type="EMBL" id="BSEC01000001">
    <property type="protein sequence ID" value="GLI93627.1"/>
    <property type="molecule type" value="Genomic_DNA"/>
</dbReference>
<evidence type="ECO:0000313" key="3">
    <source>
        <dbReference type="EMBL" id="GLI93627.1"/>
    </source>
</evidence>
<evidence type="ECO:0000313" key="4">
    <source>
        <dbReference type="Proteomes" id="UP001144323"/>
    </source>
</evidence>
<sequence length="120" mass="12470">MPPRARIYGTLLSAAFLMSTAVAVAQEVQFDPKALDTTGASVQIKRKGKKAVEAAPPQAGAKPAPNGPNRQFGELEGWSPGKAPPKTKEEQARESQSSSPLKSGNVNMSPSGNVGVGLPF</sequence>
<feature type="signal peptide" evidence="2">
    <location>
        <begin position="1"/>
        <end position="25"/>
    </location>
</feature>
<evidence type="ECO:0000256" key="2">
    <source>
        <dbReference type="SAM" id="SignalP"/>
    </source>
</evidence>
<dbReference type="AlphaFoldDB" id="A0A9W6GV45"/>
<reference evidence="3" key="1">
    <citation type="journal article" date="2023" name="Int. J. Syst. Evol. Microbiol.">
        <title>Methylocystis iwaonis sp. nov., a type II methane-oxidizing bacterium from surface soil of a rice paddy field in Japan, and emended description of the genus Methylocystis (ex Whittenbury et al. 1970) Bowman et al. 1993.</title>
        <authorList>
            <person name="Kaise H."/>
            <person name="Sawadogo J.B."/>
            <person name="Alam M.S."/>
            <person name="Ueno C."/>
            <person name="Dianou D."/>
            <person name="Shinjo R."/>
            <person name="Asakawa S."/>
        </authorList>
    </citation>
    <scope>NUCLEOTIDE SEQUENCE</scope>
    <source>
        <strain evidence="3">LMG27198</strain>
    </source>
</reference>
<feature type="compositionally biased region" description="Polar residues" evidence="1">
    <location>
        <begin position="94"/>
        <end position="112"/>
    </location>
</feature>
<feature type="region of interest" description="Disordered" evidence="1">
    <location>
        <begin position="35"/>
        <end position="120"/>
    </location>
</feature>
<dbReference type="RefSeq" id="WP_281803552.1">
    <property type="nucleotide sequence ID" value="NZ_BSEC01000001.1"/>
</dbReference>
<organism evidence="3 4">
    <name type="scientific">Methylocystis echinoides</name>
    <dbReference type="NCBI Taxonomy" id="29468"/>
    <lineage>
        <taxon>Bacteria</taxon>
        <taxon>Pseudomonadati</taxon>
        <taxon>Pseudomonadota</taxon>
        <taxon>Alphaproteobacteria</taxon>
        <taxon>Hyphomicrobiales</taxon>
        <taxon>Methylocystaceae</taxon>
        <taxon>Methylocystis</taxon>
    </lineage>
</organism>
<feature type="chain" id="PRO_5040961783" evidence="2">
    <location>
        <begin position="26"/>
        <end position="120"/>
    </location>
</feature>
<keyword evidence="4" id="KW-1185">Reference proteome</keyword>
<proteinExistence type="predicted"/>
<dbReference type="Proteomes" id="UP001144323">
    <property type="component" value="Unassembled WGS sequence"/>
</dbReference>
<gene>
    <name evidence="3" type="ORF">LMG27198_26190</name>
</gene>
<keyword evidence="2" id="KW-0732">Signal</keyword>
<feature type="compositionally biased region" description="Low complexity" evidence="1">
    <location>
        <begin position="54"/>
        <end position="69"/>
    </location>
</feature>
<name>A0A9W6GV45_9HYPH</name>